<dbReference type="Proteomes" id="UP000228767">
    <property type="component" value="Unassembled WGS sequence"/>
</dbReference>
<dbReference type="AlphaFoldDB" id="A0A2H0RE41"/>
<dbReference type="EMBL" id="PCYI01000019">
    <property type="protein sequence ID" value="PIR44809.1"/>
    <property type="molecule type" value="Genomic_DNA"/>
</dbReference>
<evidence type="ECO:0000313" key="1">
    <source>
        <dbReference type="EMBL" id="PIR44809.1"/>
    </source>
</evidence>
<proteinExistence type="predicted"/>
<protein>
    <submittedName>
        <fullName evidence="1">Uncharacterized protein</fullName>
    </submittedName>
</protein>
<sequence length="234" mass="27113">MALRKQSSRSGKGTGWTYEQIEAGMRHFYAKNGHHPTAHEIDDYPYLPSSRSIERAFGGLVALRKRMGLTEDELDLRAGSHSTRRAYSINERAHKVEATVYEHLVKLFGRELVHREYFFTDDRRTRADFFVYDAHGGFCVDVFYPKDLRNLTGCVNSKRVKYCDAVMLQYPVILLQMNKAVEQPELDRMVSKKKKPLPKNTSLMTWGTFTSFCARRKRLNIARKGIPFLKEGVR</sequence>
<reference evidence="1 2" key="1">
    <citation type="submission" date="2017-09" db="EMBL/GenBank/DDBJ databases">
        <title>Depth-based differentiation of microbial function through sediment-hosted aquifers and enrichment of novel symbionts in the deep terrestrial subsurface.</title>
        <authorList>
            <person name="Probst A.J."/>
            <person name="Ladd B."/>
            <person name="Jarett J.K."/>
            <person name="Geller-Mcgrath D.E."/>
            <person name="Sieber C.M."/>
            <person name="Emerson J.B."/>
            <person name="Anantharaman K."/>
            <person name="Thomas B.C."/>
            <person name="Malmstrom R."/>
            <person name="Stieglmeier M."/>
            <person name="Klingl A."/>
            <person name="Woyke T."/>
            <person name="Ryan C.M."/>
            <person name="Banfield J.F."/>
        </authorList>
    </citation>
    <scope>NUCLEOTIDE SEQUENCE [LARGE SCALE GENOMIC DNA]</scope>
    <source>
        <strain evidence="1">CG10_big_fil_rev_8_21_14_0_10_51_16</strain>
    </source>
</reference>
<evidence type="ECO:0000313" key="2">
    <source>
        <dbReference type="Proteomes" id="UP000228767"/>
    </source>
</evidence>
<gene>
    <name evidence="1" type="ORF">COV10_02910</name>
</gene>
<organism evidence="1 2">
    <name type="scientific">Candidatus Vogelbacteria bacterium CG10_big_fil_rev_8_21_14_0_10_51_16</name>
    <dbReference type="NCBI Taxonomy" id="1975045"/>
    <lineage>
        <taxon>Bacteria</taxon>
        <taxon>Candidatus Vogeliibacteriota</taxon>
    </lineage>
</organism>
<accession>A0A2H0RE41</accession>
<name>A0A2H0RE41_9BACT</name>
<comment type="caution">
    <text evidence="1">The sequence shown here is derived from an EMBL/GenBank/DDBJ whole genome shotgun (WGS) entry which is preliminary data.</text>
</comment>